<keyword evidence="2" id="KW-0472">Membrane</keyword>
<comment type="caution">
    <text evidence="4">The sequence shown here is derived from an EMBL/GenBank/DDBJ whole genome shotgun (WGS) entry which is preliminary data.</text>
</comment>
<feature type="transmembrane region" description="Helical" evidence="2">
    <location>
        <begin position="6"/>
        <end position="26"/>
    </location>
</feature>
<reference evidence="4 5" key="1">
    <citation type="submission" date="2015-12" db="EMBL/GenBank/DDBJ databases">
        <title>Genome sequence of Tistrella mobilis MCCC 1A02139.</title>
        <authorList>
            <person name="Lu L."/>
            <person name="Lai Q."/>
            <person name="Shao Z."/>
            <person name="Qian P."/>
        </authorList>
    </citation>
    <scope>NUCLEOTIDE SEQUENCE [LARGE SCALE GENOMIC DNA]</scope>
    <source>
        <strain evidence="4 5">MCCC 1A02139</strain>
    </source>
</reference>
<gene>
    <name evidence="4" type="ORF">AUP44_08945</name>
</gene>
<evidence type="ECO:0000256" key="1">
    <source>
        <dbReference type="SAM" id="MobiDB-lite"/>
    </source>
</evidence>
<evidence type="ECO:0000256" key="2">
    <source>
        <dbReference type="SAM" id="Phobius"/>
    </source>
</evidence>
<evidence type="ECO:0000313" key="4">
    <source>
        <dbReference type="EMBL" id="KYO51508.1"/>
    </source>
</evidence>
<dbReference type="GeneID" id="97242469"/>
<dbReference type="AlphaFoldDB" id="A0A162KKS8"/>
<feature type="compositionally biased region" description="Low complexity" evidence="1">
    <location>
        <begin position="167"/>
        <end position="178"/>
    </location>
</feature>
<keyword evidence="2" id="KW-1133">Transmembrane helix</keyword>
<name>A0A162KKS8_9PROT</name>
<dbReference type="EMBL" id="LPZR01000172">
    <property type="protein sequence ID" value="KYO51508.1"/>
    <property type="molecule type" value="Genomic_DNA"/>
</dbReference>
<evidence type="ECO:0000313" key="5">
    <source>
        <dbReference type="Proteomes" id="UP000075787"/>
    </source>
</evidence>
<dbReference type="Proteomes" id="UP000075787">
    <property type="component" value="Unassembled WGS sequence"/>
</dbReference>
<dbReference type="InterPro" id="IPR045531">
    <property type="entry name" value="DUF6468"/>
</dbReference>
<dbReference type="RefSeq" id="WP_062766238.1">
    <property type="nucleotide sequence ID" value="NZ_CP121045.1"/>
</dbReference>
<feature type="region of interest" description="Disordered" evidence="1">
    <location>
        <begin position="114"/>
        <end position="186"/>
    </location>
</feature>
<sequence length="197" mass="20862">MSFSLGMILDVTLVVLLGATIGYCVALHRRLGELRAAQSELPRLIDNFIEATRRAEAGIAGLKAASAATADEIGPKLGEAQVLREDLAFMIDHGGKLADRLEAAVRVARVEAQSRAAAPLASARPESVDRGGPADRGGPGRRNGAAEPQAHDFDDEDDDRPLRAERPAATPEPAQPRAQRSRAETTAAILRMLKGGD</sequence>
<dbReference type="OrthoDB" id="7285081at2"/>
<proteinExistence type="predicted"/>
<dbReference type="Pfam" id="PF20072">
    <property type="entry name" value="DUF6468"/>
    <property type="match status" value="1"/>
</dbReference>
<keyword evidence="2" id="KW-0812">Transmembrane</keyword>
<feature type="domain" description="DUF6468" evidence="3">
    <location>
        <begin position="34"/>
        <end position="109"/>
    </location>
</feature>
<accession>A0A162KKS8</accession>
<feature type="compositionally biased region" description="Low complexity" evidence="1">
    <location>
        <begin position="114"/>
        <end position="125"/>
    </location>
</feature>
<protein>
    <recommendedName>
        <fullName evidence="3">DUF6468 domain-containing protein</fullName>
    </recommendedName>
</protein>
<organism evidence="4 5">
    <name type="scientific">Tistrella mobilis</name>
    <dbReference type="NCBI Taxonomy" id="171437"/>
    <lineage>
        <taxon>Bacteria</taxon>
        <taxon>Pseudomonadati</taxon>
        <taxon>Pseudomonadota</taxon>
        <taxon>Alphaproteobacteria</taxon>
        <taxon>Geminicoccales</taxon>
        <taxon>Geminicoccaceae</taxon>
        <taxon>Tistrella</taxon>
    </lineage>
</organism>
<evidence type="ECO:0000259" key="3">
    <source>
        <dbReference type="Pfam" id="PF20072"/>
    </source>
</evidence>